<evidence type="ECO:0000313" key="9">
    <source>
        <dbReference type="Proteomes" id="UP001434337"/>
    </source>
</evidence>
<gene>
    <name evidence="8" type="ORF">PCC79_05020</name>
</gene>
<dbReference type="RefSeq" id="WP_342373174.1">
    <property type="nucleotide sequence ID" value="NZ_CP115965.1"/>
</dbReference>
<dbReference type="InterPro" id="IPR036291">
    <property type="entry name" value="NAD(P)-bd_dom_sf"/>
</dbReference>
<dbReference type="InterPro" id="IPR001891">
    <property type="entry name" value="Malic_OxRdtase"/>
</dbReference>
<sequence>MPQRPYEILPGNHGSRIRVNARGSAVLRVPRLNRGTAFTHEEREQLGLEGLLPERVTPLEGQLHRAYTRFVRAHHPLEKFSYLQGLRDRNTVLFYRLLSEHLDEMMPIVYTPTIGDAIQEFSLWYQQISGVFCSIDAPDRIEDALRAFGRDPEQVDMLIVTDSEGILGIGDQGVGGIQICLGKKSLYTAAGGVDPDRMIPVVLDVGTDNLQLLNDDLYLGLRHARVRGERYDAFIRSFVEAAQRVYPHAMIHWEDFGADNAHRILTTYRDEICTFNDDVQGTAAVVAAAFIAGVRAKGERLSDQRVVIHGAGTAGIGVADLLVDLMVQEGLTPDEARMRFWATSSRGLITDEPTKRFRDFQRPYARPAAELAGWQTDAPGLYYLADVVRNVHPTVLIGTSGQPGSFRESVIREMAHHVDQPIIMPLSNPTILAEATPTELLTWTEGRALVATGSPFAPVSLDETTYTVAQANNAFVFPGIGLGVGVCRATRVTDPMIAAAAQAVASLVRITRPGQSLLPSVRDLRRVSATVAIAVARAAEADGVAERPLTDPIQQVFDTMWQPVYPEMVLDEG</sequence>
<protein>
    <submittedName>
        <fullName evidence="8">NAD-dependent malic enzyme</fullName>
    </submittedName>
</protein>
<dbReference type="Pfam" id="PF03949">
    <property type="entry name" value="Malic_M"/>
    <property type="match status" value="1"/>
</dbReference>
<name>A0ABZ3CCX4_9ACTN</name>
<evidence type="ECO:0000256" key="3">
    <source>
        <dbReference type="ARBA" id="ARBA00022723"/>
    </source>
</evidence>
<dbReference type="SUPFAM" id="SSF51735">
    <property type="entry name" value="NAD(P)-binding Rossmann-fold domains"/>
    <property type="match status" value="1"/>
</dbReference>
<evidence type="ECO:0000256" key="4">
    <source>
        <dbReference type="ARBA" id="ARBA00023027"/>
    </source>
</evidence>
<dbReference type="PRINTS" id="PR00072">
    <property type="entry name" value="MALOXRDTASE"/>
</dbReference>
<keyword evidence="9" id="KW-1185">Reference proteome</keyword>
<evidence type="ECO:0000259" key="7">
    <source>
        <dbReference type="SMART" id="SM01274"/>
    </source>
</evidence>
<evidence type="ECO:0000256" key="1">
    <source>
        <dbReference type="ARBA" id="ARBA00001936"/>
    </source>
</evidence>
<dbReference type="Pfam" id="PF00390">
    <property type="entry name" value="malic"/>
    <property type="match status" value="1"/>
</dbReference>
<dbReference type="PANTHER" id="PTHR23406:SF34">
    <property type="entry name" value="NAD-DEPENDENT MALIC ENZYME, MITOCHONDRIAL"/>
    <property type="match status" value="1"/>
</dbReference>
<evidence type="ECO:0000256" key="5">
    <source>
        <dbReference type="RuleBase" id="RU003427"/>
    </source>
</evidence>
<feature type="domain" description="Malic enzyme NAD-binding" evidence="6">
    <location>
        <begin position="279"/>
        <end position="540"/>
    </location>
</feature>
<dbReference type="Gene3D" id="3.40.50.720">
    <property type="entry name" value="NAD(P)-binding Rossmann-like Domain"/>
    <property type="match status" value="1"/>
</dbReference>
<dbReference type="Proteomes" id="UP001434337">
    <property type="component" value="Chromosome"/>
</dbReference>
<comment type="similarity">
    <text evidence="2 5">Belongs to the malic enzymes family.</text>
</comment>
<dbReference type="SMART" id="SM00919">
    <property type="entry name" value="Malic_M"/>
    <property type="match status" value="1"/>
</dbReference>
<dbReference type="EMBL" id="CP115965">
    <property type="protein sequence ID" value="WZW99557.1"/>
    <property type="molecule type" value="Genomic_DNA"/>
</dbReference>
<dbReference type="InterPro" id="IPR012301">
    <property type="entry name" value="Malic_N_dom"/>
</dbReference>
<dbReference type="PIRSF" id="PIRSF000106">
    <property type="entry name" value="ME"/>
    <property type="match status" value="1"/>
</dbReference>
<dbReference type="InterPro" id="IPR012302">
    <property type="entry name" value="Malic_NAD-bd"/>
</dbReference>
<feature type="domain" description="Malic enzyme N-terminal" evidence="7">
    <location>
        <begin position="87"/>
        <end position="269"/>
    </location>
</feature>
<dbReference type="NCBIfam" id="NF010052">
    <property type="entry name" value="PRK13529.1"/>
    <property type="match status" value="1"/>
</dbReference>
<dbReference type="Gene3D" id="3.40.50.10380">
    <property type="entry name" value="Malic enzyme, N-terminal domain"/>
    <property type="match status" value="1"/>
</dbReference>
<dbReference type="SMART" id="SM01274">
    <property type="entry name" value="malic"/>
    <property type="match status" value="1"/>
</dbReference>
<dbReference type="InterPro" id="IPR037062">
    <property type="entry name" value="Malic_N_dom_sf"/>
</dbReference>
<reference evidence="8 9" key="1">
    <citation type="journal article" date="2023" name="Environ Microbiome">
        <title>A coral-associated actinobacterium mitigates coral bleaching under heat stress.</title>
        <authorList>
            <person name="Li J."/>
            <person name="Zou Y."/>
            <person name="Li Q."/>
            <person name="Zhang J."/>
            <person name="Bourne D.G."/>
            <person name="Lyu Y."/>
            <person name="Liu C."/>
            <person name="Zhang S."/>
        </authorList>
    </citation>
    <scope>NUCLEOTIDE SEQUENCE [LARGE SCALE GENOMIC DNA]</scope>
    <source>
        <strain evidence="8 9">SCSIO 13291</strain>
    </source>
</reference>
<accession>A0ABZ3CCX4</accession>
<keyword evidence="3 5" id="KW-0479">Metal-binding</keyword>
<dbReference type="SUPFAM" id="SSF53223">
    <property type="entry name" value="Aminoacid dehydrogenase-like, N-terminal domain"/>
    <property type="match status" value="1"/>
</dbReference>
<evidence type="ECO:0000259" key="6">
    <source>
        <dbReference type="SMART" id="SM00919"/>
    </source>
</evidence>
<evidence type="ECO:0000313" key="8">
    <source>
        <dbReference type="EMBL" id="WZW99557.1"/>
    </source>
</evidence>
<evidence type="ECO:0000256" key="2">
    <source>
        <dbReference type="ARBA" id="ARBA00008785"/>
    </source>
</evidence>
<dbReference type="PANTHER" id="PTHR23406">
    <property type="entry name" value="MALIC ENZYME-RELATED"/>
    <property type="match status" value="1"/>
</dbReference>
<organism evidence="8 9">
    <name type="scientific">Propioniciclava soli</name>
    <dbReference type="NCBI Taxonomy" id="2775081"/>
    <lineage>
        <taxon>Bacteria</taxon>
        <taxon>Bacillati</taxon>
        <taxon>Actinomycetota</taxon>
        <taxon>Actinomycetes</taxon>
        <taxon>Propionibacteriales</taxon>
        <taxon>Propionibacteriaceae</taxon>
        <taxon>Propioniciclava</taxon>
    </lineage>
</organism>
<dbReference type="InterPro" id="IPR046346">
    <property type="entry name" value="Aminoacid_DH-like_N_sf"/>
</dbReference>
<keyword evidence="4" id="KW-0520">NAD</keyword>
<dbReference type="InterPro" id="IPR015884">
    <property type="entry name" value="Malic_enzyme_CS"/>
</dbReference>
<proteinExistence type="inferred from homology"/>
<comment type="cofactor">
    <cofactor evidence="1">
        <name>Mn(2+)</name>
        <dbReference type="ChEBI" id="CHEBI:29035"/>
    </cofactor>
</comment>
<dbReference type="PROSITE" id="PS00331">
    <property type="entry name" value="MALIC_ENZYMES"/>
    <property type="match status" value="1"/>
</dbReference>